<keyword evidence="3" id="KW-1185">Reference proteome</keyword>
<dbReference type="AlphaFoldDB" id="A0A0C3DW82"/>
<organism evidence="2 3">
    <name type="scientific">Scleroderma citrinum Foug A</name>
    <dbReference type="NCBI Taxonomy" id="1036808"/>
    <lineage>
        <taxon>Eukaryota</taxon>
        <taxon>Fungi</taxon>
        <taxon>Dikarya</taxon>
        <taxon>Basidiomycota</taxon>
        <taxon>Agaricomycotina</taxon>
        <taxon>Agaricomycetes</taxon>
        <taxon>Agaricomycetidae</taxon>
        <taxon>Boletales</taxon>
        <taxon>Sclerodermatineae</taxon>
        <taxon>Sclerodermataceae</taxon>
        <taxon>Scleroderma</taxon>
    </lineage>
</organism>
<keyword evidence="1" id="KW-0732">Signal</keyword>
<evidence type="ECO:0000313" key="3">
    <source>
        <dbReference type="Proteomes" id="UP000053989"/>
    </source>
</evidence>
<feature type="chain" id="PRO_5002176891" evidence="1">
    <location>
        <begin position="25"/>
        <end position="93"/>
    </location>
</feature>
<accession>A0A0C3DW82</accession>
<gene>
    <name evidence="2" type="ORF">SCLCIDRAFT_597005</name>
</gene>
<dbReference type="HOGENOM" id="CLU_2400967_0_0_1"/>
<dbReference type="EMBL" id="KN822026">
    <property type="protein sequence ID" value="KIM64835.1"/>
    <property type="molecule type" value="Genomic_DNA"/>
</dbReference>
<sequence>MNFLTISSKFVELWLCCSCEQVYGKRHEIIPDLDLDLTYQVSSFRLCFRLCSQVVGVLGFRAPMPSSMRVCWPVWAWHNSTFFSGNGLMVSRC</sequence>
<proteinExistence type="predicted"/>
<reference evidence="3" key="2">
    <citation type="submission" date="2015-01" db="EMBL/GenBank/DDBJ databases">
        <title>Evolutionary Origins and Diversification of the Mycorrhizal Mutualists.</title>
        <authorList>
            <consortium name="DOE Joint Genome Institute"/>
            <consortium name="Mycorrhizal Genomics Consortium"/>
            <person name="Kohler A."/>
            <person name="Kuo A."/>
            <person name="Nagy L.G."/>
            <person name="Floudas D."/>
            <person name="Copeland A."/>
            <person name="Barry K.W."/>
            <person name="Cichocki N."/>
            <person name="Veneault-Fourrey C."/>
            <person name="LaButti K."/>
            <person name="Lindquist E.A."/>
            <person name="Lipzen A."/>
            <person name="Lundell T."/>
            <person name="Morin E."/>
            <person name="Murat C."/>
            <person name="Riley R."/>
            <person name="Ohm R."/>
            <person name="Sun H."/>
            <person name="Tunlid A."/>
            <person name="Henrissat B."/>
            <person name="Grigoriev I.V."/>
            <person name="Hibbett D.S."/>
            <person name="Martin F."/>
        </authorList>
    </citation>
    <scope>NUCLEOTIDE SEQUENCE [LARGE SCALE GENOMIC DNA]</scope>
    <source>
        <strain evidence="3">Foug A</strain>
    </source>
</reference>
<evidence type="ECO:0000256" key="1">
    <source>
        <dbReference type="SAM" id="SignalP"/>
    </source>
</evidence>
<dbReference type="InParanoid" id="A0A0C3DW82"/>
<reference evidence="2 3" key="1">
    <citation type="submission" date="2014-04" db="EMBL/GenBank/DDBJ databases">
        <authorList>
            <consortium name="DOE Joint Genome Institute"/>
            <person name="Kuo A."/>
            <person name="Kohler A."/>
            <person name="Nagy L.G."/>
            <person name="Floudas D."/>
            <person name="Copeland A."/>
            <person name="Barry K.W."/>
            <person name="Cichocki N."/>
            <person name="Veneault-Fourrey C."/>
            <person name="LaButti K."/>
            <person name="Lindquist E.A."/>
            <person name="Lipzen A."/>
            <person name="Lundell T."/>
            <person name="Morin E."/>
            <person name="Murat C."/>
            <person name="Sun H."/>
            <person name="Tunlid A."/>
            <person name="Henrissat B."/>
            <person name="Grigoriev I.V."/>
            <person name="Hibbett D.S."/>
            <person name="Martin F."/>
            <person name="Nordberg H.P."/>
            <person name="Cantor M.N."/>
            <person name="Hua S.X."/>
        </authorList>
    </citation>
    <scope>NUCLEOTIDE SEQUENCE [LARGE SCALE GENOMIC DNA]</scope>
    <source>
        <strain evidence="2 3">Foug A</strain>
    </source>
</reference>
<protein>
    <submittedName>
        <fullName evidence="2">Uncharacterized protein</fullName>
    </submittedName>
</protein>
<feature type="signal peptide" evidence="1">
    <location>
        <begin position="1"/>
        <end position="24"/>
    </location>
</feature>
<evidence type="ECO:0000313" key="2">
    <source>
        <dbReference type="EMBL" id="KIM64835.1"/>
    </source>
</evidence>
<dbReference type="Proteomes" id="UP000053989">
    <property type="component" value="Unassembled WGS sequence"/>
</dbReference>
<name>A0A0C3DW82_9AGAM</name>